<keyword evidence="2" id="KW-0813">Transport</keyword>
<dbReference type="PATRIC" id="fig|1527444.3.peg.352"/>
<protein>
    <submittedName>
        <fullName evidence="5">Spermidine/putrescine-binding periplasmic protein</fullName>
    </submittedName>
</protein>
<dbReference type="EMBL" id="JPSP01000003">
    <property type="protein sequence ID" value="KFF41740.1"/>
    <property type="molecule type" value="Genomic_DNA"/>
</dbReference>
<evidence type="ECO:0000313" key="6">
    <source>
        <dbReference type="Proteomes" id="UP000028922"/>
    </source>
</evidence>
<reference evidence="5 6" key="1">
    <citation type="submission" date="2014-08" db="EMBL/GenBank/DDBJ databases">
        <title>Comparative genomics reveals surprising divergence of two closely related strains of uncultivated UCYN-A cyanobacteria.</title>
        <authorList>
            <person name="Bombar D."/>
            <person name="Heller P."/>
            <person name="Sanchez-Baracaldo P."/>
            <person name="Carter B.J."/>
            <person name="Zert J.P."/>
        </authorList>
    </citation>
    <scope>NUCLEOTIDE SEQUENCE [LARGE SCALE GENOMIC DNA]</scope>
</reference>
<accession>A0A086CHS6</accession>
<dbReference type="PROSITE" id="PS51257">
    <property type="entry name" value="PROKAR_LIPOPROTEIN"/>
    <property type="match status" value="1"/>
</dbReference>
<keyword evidence="4" id="KW-0574">Periplasm</keyword>
<dbReference type="PANTHER" id="PTHR30222:SF17">
    <property type="entry name" value="SPERMIDINE_PUTRESCINE-BINDING PERIPLASMIC PROTEIN"/>
    <property type="match status" value="1"/>
</dbReference>
<dbReference type="eggNOG" id="COG0687">
    <property type="taxonomic scope" value="Bacteria"/>
</dbReference>
<comment type="subcellular location">
    <subcellularLocation>
        <location evidence="1">Periplasm</location>
    </subcellularLocation>
</comment>
<comment type="caution">
    <text evidence="5">The sequence shown here is derived from an EMBL/GenBank/DDBJ whole genome shotgun (WGS) entry which is preliminary data.</text>
</comment>
<dbReference type="SUPFAM" id="SSF53850">
    <property type="entry name" value="Periplasmic binding protein-like II"/>
    <property type="match status" value="1"/>
</dbReference>
<evidence type="ECO:0000256" key="1">
    <source>
        <dbReference type="ARBA" id="ARBA00004418"/>
    </source>
</evidence>
<dbReference type="PRINTS" id="PR00909">
    <property type="entry name" value="SPERMDNBNDNG"/>
</dbReference>
<evidence type="ECO:0000313" key="5">
    <source>
        <dbReference type="EMBL" id="KFF41740.1"/>
    </source>
</evidence>
<evidence type="ECO:0000256" key="3">
    <source>
        <dbReference type="ARBA" id="ARBA00022729"/>
    </source>
</evidence>
<dbReference type="InterPro" id="IPR006059">
    <property type="entry name" value="SBP"/>
</dbReference>
<dbReference type="Gene3D" id="3.40.190.10">
    <property type="entry name" value="Periplasmic binding protein-like II"/>
    <property type="match status" value="2"/>
</dbReference>
<dbReference type="GO" id="GO:0019808">
    <property type="term" value="F:polyamine binding"/>
    <property type="evidence" value="ECO:0007669"/>
    <property type="project" value="InterPro"/>
</dbReference>
<dbReference type="InterPro" id="IPR001188">
    <property type="entry name" value="Sperm_putr-bd"/>
</dbReference>
<evidence type="ECO:0000256" key="2">
    <source>
        <dbReference type="ARBA" id="ARBA00022448"/>
    </source>
</evidence>
<organism evidence="5 6">
    <name type="scientific">Candidatus Atelocyanobacterium thalassa isolate SIO64986</name>
    <dbReference type="NCBI Taxonomy" id="1527444"/>
    <lineage>
        <taxon>Bacteria</taxon>
        <taxon>Bacillati</taxon>
        <taxon>Cyanobacteriota</taxon>
        <taxon>Cyanophyceae</taxon>
        <taxon>Oscillatoriophycideae</taxon>
        <taxon>Chroococcales</taxon>
        <taxon>Aphanothecaceae</taxon>
        <taxon>Candidatus Atelocyanobacterium</taxon>
        <taxon>Candidatus Atelocyanobacterium thalassae</taxon>
    </lineage>
</organism>
<dbReference type="AlphaFoldDB" id="A0A086CHS6"/>
<dbReference type="PANTHER" id="PTHR30222">
    <property type="entry name" value="SPERMIDINE/PUTRESCINE-BINDING PERIPLASMIC PROTEIN"/>
    <property type="match status" value="1"/>
</dbReference>
<dbReference type="GO" id="GO:0042597">
    <property type="term" value="C:periplasmic space"/>
    <property type="evidence" value="ECO:0007669"/>
    <property type="project" value="UniProtKB-SubCell"/>
</dbReference>
<gene>
    <name evidence="5" type="ORF">ucyna2_00369</name>
</gene>
<evidence type="ECO:0000256" key="4">
    <source>
        <dbReference type="ARBA" id="ARBA00022764"/>
    </source>
</evidence>
<dbReference type="GO" id="GO:0015846">
    <property type="term" value="P:polyamine transport"/>
    <property type="evidence" value="ECO:0007669"/>
    <property type="project" value="InterPro"/>
</dbReference>
<keyword evidence="3" id="KW-0732">Signal</keyword>
<sequence length="385" mass="44594">MPTRRSFLKIIELLAIGQLVSGCNKSDADLTISLLKGSVPPQSLKLFNQYFASNTSFDFQSRGQLIELFSLLEYWQSKQKKHINNSWPKFSILGSQKPYMSDLLTLGDSWLTQAIQKDLIQPIAIDNWHNWHKLPSYWQNLVIRDQSGNLNRDGFIWGAPYRWGTTLIAYRVDKLNWDIKDWDDLWNPKLQNRISLIDQPREVIGFTLKKLGKSYNTKNIRGIPQLRSELRALDKQIKYYNSQYYLQPLLMGEAWASVGWSNDIIPILARNRNIKAIVPASGTSLWSDVWVVPKKNNISELSDTAQKWIDFCWQPEMADLISLFTNASSPMINNLDTEQLSPEIVSNPLLYLQAKTFDKCDFIKPLSKQDQKDYIELWSKIKSVK</sequence>
<dbReference type="STRING" id="1527444.ucyna2_00369"/>
<dbReference type="Proteomes" id="UP000028922">
    <property type="component" value="Unassembled WGS sequence"/>
</dbReference>
<dbReference type="Pfam" id="PF13416">
    <property type="entry name" value="SBP_bac_8"/>
    <property type="match status" value="1"/>
</dbReference>
<name>A0A086CHS6_9CHRO</name>
<proteinExistence type="predicted"/>